<evidence type="ECO:0000256" key="4">
    <source>
        <dbReference type="ARBA" id="ARBA00012792"/>
    </source>
</evidence>
<evidence type="ECO:0000256" key="2">
    <source>
        <dbReference type="ARBA" id="ARBA00004515"/>
    </source>
</evidence>
<dbReference type="InterPro" id="IPR030664">
    <property type="entry name" value="SdhA/FrdA/AprA"/>
</dbReference>
<dbReference type="PROSITE" id="PS00504">
    <property type="entry name" value="FRD_SDH_FAD_BINDING"/>
    <property type="match status" value="1"/>
</dbReference>
<dbReference type="PRINTS" id="PR00368">
    <property type="entry name" value="FADPNR"/>
</dbReference>
<keyword evidence="10 17" id="KW-0560">Oxidoreductase</keyword>
<sequence length="662" mass="73722">MSEHRVVVIGGGLAGLASTMKLAELGVAVDLLSLTPVKRSHSVCAQGGINSCNDQTRQLGDSEWNHFDDTVYGGDFLNHQPPVKEMSDWAPKIIELMDRLGVPFNRTDEGFLDRRRFGGTLYKRTAFAGATTGQQLLYGLDEQVRRRESEGLVKKYEFWDFLGPILDDEGRCRGAVAQDMVSMKIRAFPADAIVVATGGCGLIYGRSTMSVFCTGSAASRCFQAGAKYGNGEFIQVHPTAIPGSDKLRLMSESARGEGGRVWVPRTPQDPREPNDIPENERYYFLEERYPTYGNLVPRDIATREIFDICVNEGLSIESDRMSVYLDLTHIPKAELDRKLGGILEIYEKFQGVDPRIEPMRIFPAVHYSMGGLWADYVKSSSGGMEAGAPRNHMTNIPGLYAIGECDYHYHGANRLGANSLLSCIFTGLFTGTSIQNYAASQKEGYKDLSPAISDAAVKKEQDRHDALLNGDASADENPYLIHQELGDIMTRVATVVRRNDQLSDAIEKVDALHKRAMKAKLSDTGTWSNQNVIFTKALQDMFPLAKTLLKGALMRDECRGAHFKPDFAKPSLTSEDPVERRKQAEQWCDDFEENNRKFLKSSIATWNKDTMMPEITYEDVDTSLQPPRPRLYGLVGAEDIEKVWNERALAKKQQQQAVAVNA</sequence>
<dbReference type="Gene3D" id="3.50.50.60">
    <property type="entry name" value="FAD/NAD(P)-binding domain"/>
    <property type="match status" value="1"/>
</dbReference>
<dbReference type="InterPro" id="IPR003952">
    <property type="entry name" value="FRD_SDH_FAD_BS"/>
</dbReference>
<dbReference type="InterPro" id="IPR037099">
    <property type="entry name" value="Fum_R/Succ_DH_flav-like_C_sf"/>
</dbReference>
<dbReference type="GO" id="GO:0005886">
    <property type="term" value="C:plasma membrane"/>
    <property type="evidence" value="ECO:0007669"/>
    <property type="project" value="UniProtKB-SubCell"/>
</dbReference>
<dbReference type="NCBIfam" id="NF006392">
    <property type="entry name" value="PRK08641.1"/>
    <property type="match status" value="1"/>
</dbReference>
<evidence type="ECO:0000259" key="16">
    <source>
        <dbReference type="Pfam" id="PF02910"/>
    </source>
</evidence>
<dbReference type="PANTHER" id="PTHR11632">
    <property type="entry name" value="SUCCINATE DEHYDROGENASE 2 FLAVOPROTEIN SUBUNIT"/>
    <property type="match status" value="1"/>
</dbReference>
<comment type="similarity">
    <text evidence="3">Belongs to the FAD-dependent oxidoreductase 2 family. FRD/SDH subfamily.</text>
</comment>
<comment type="subcellular location">
    <subcellularLocation>
        <location evidence="2">Cell inner membrane</location>
        <topology evidence="2">Peripheral membrane protein</topology>
        <orientation evidence="2">Cytoplasmic side</orientation>
    </subcellularLocation>
</comment>
<feature type="domain" description="Fumarate reductase/succinate dehydrogenase flavoprotein-like C-terminal" evidence="16">
    <location>
        <begin position="482"/>
        <end position="632"/>
    </location>
</feature>
<dbReference type="GO" id="GO:0009061">
    <property type="term" value="P:anaerobic respiration"/>
    <property type="evidence" value="ECO:0007669"/>
    <property type="project" value="TreeGrafter"/>
</dbReference>
<feature type="domain" description="FAD-dependent oxidoreductase 2 FAD-binding" evidence="15">
    <location>
        <begin position="6"/>
        <end position="420"/>
    </location>
</feature>
<evidence type="ECO:0000256" key="14">
    <source>
        <dbReference type="SAM" id="MobiDB-lite"/>
    </source>
</evidence>
<comment type="catalytic activity">
    <reaction evidence="12">
        <text>a quinone + succinate = fumarate + a quinol</text>
        <dbReference type="Rhea" id="RHEA:40523"/>
        <dbReference type="ChEBI" id="CHEBI:24646"/>
        <dbReference type="ChEBI" id="CHEBI:29806"/>
        <dbReference type="ChEBI" id="CHEBI:30031"/>
        <dbReference type="ChEBI" id="CHEBI:132124"/>
        <dbReference type="EC" id="1.3.5.1"/>
    </reaction>
</comment>
<dbReference type="GO" id="GO:0050660">
    <property type="term" value="F:flavin adenine dinucleotide binding"/>
    <property type="evidence" value="ECO:0007669"/>
    <property type="project" value="TreeGrafter"/>
</dbReference>
<reference evidence="17 18" key="1">
    <citation type="submission" date="2019-02" db="EMBL/GenBank/DDBJ databases">
        <title>Deep-cultivation of Planctomycetes and their phenomic and genomic characterization uncovers novel biology.</title>
        <authorList>
            <person name="Wiegand S."/>
            <person name="Jogler M."/>
            <person name="Boedeker C."/>
            <person name="Pinto D."/>
            <person name="Vollmers J."/>
            <person name="Rivas-Marin E."/>
            <person name="Kohn T."/>
            <person name="Peeters S.H."/>
            <person name="Heuer A."/>
            <person name="Rast P."/>
            <person name="Oberbeckmann S."/>
            <person name="Bunk B."/>
            <person name="Jeske O."/>
            <person name="Meyerdierks A."/>
            <person name="Storesund J.E."/>
            <person name="Kallscheuer N."/>
            <person name="Luecker S."/>
            <person name="Lage O.M."/>
            <person name="Pohl T."/>
            <person name="Merkel B.J."/>
            <person name="Hornburger P."/>
            <person name="Mueller R.-W."/>
            <person name="Bruemmer F."/>
            <person name="Labrenz M."/>
            <person name="Spormann A.M."/>
            <person name="Op Den Camp H."/>
            <person name="Overmann J."/>
            <person name="Amann R."/>
            <person name="Jetten M.S.M."/>
            <person name="Mascher T."/>
            <person name="Medema M.H."/>
            <person name="Devos D.P."/>
            <person name="Kaster A.-K."/>
            <person name="Ovreas L."/>
            <person name="Rohde M."/>
            <person name="Galperin M.Y."/>
            <person name="Jogler C."/>
        </authorList>
    </citation>
    <scope>NUCLEOTIDE SEQUENCE [LARGE SCALE GENOMIC DNA]</scope>
    <source>
        <strain evidence="17 18">Poly59</strain>
    </source>
</reference>
<dbReference type="GO" id="GO:0009055">
    <property type="term" value="F:electron transfer activity"/>
    <property type="evidence" value="ECO:0007669"/>
    <property type="project" value="TreeGrafter"/>
</dbReference>
<evidence type="ECO:0000256" key="8">
    <source>
        <dbReference type="ARBA" id="ARBA00022827"/>
    </source>
</evidence>
<dbReference type="InterPro" id="IPR003953">
    <property type="entry name" value="FAD-dep_OxRdtase_2_FAD-bd"/>
</dbReference>
<dbReference type="EC" id="1.3.5.1" evidence="4"/>
<evidence type="ECO:0000256" key="6">
    <source>
        <dbReference type="ARBA" id="ARBA00022475"/>
    </source>
</evidence>
<dbReference type="FunFam" id="3.90.700.10:FF:000004">
    <property type="entry name" value="Succinate dehydrogenase flavoprotein subunit"/>
    <property type="match status" value="1"/>
</dbReference>
<dbReference type="AlphaFoldDB" id="A0A5C6ERS9"/>
<dbReference type="SUPFAM" id="SSF56425">
    <property type="entry name" value="Succinate dehydrogenase/fumarate reductase flavoprotein, catalytic domain"/>
    <property type="match status" value="1"/>
</dbReference>
<evidence type="ECO:0000256" key="9">
    <source>
        <dbReference type="ARBA" id="ARBA00022982"/>
    </source>
</evidence>
<proteinExistence type="inferred from homology"/>
<dbReference type="Pfam" id="PF02910">
    <property type="entry name" value="Succ_DH_flav_C"/>
    <property type="match status" value="1"/>
</dbReference>
<evidence type="ECO:0000256" key="11">
    <source>
        <dbReference type="ARBA" id="ARBA00023136"/>
    </source>
</evidence>
<evidence type="ECO:0000256" key="12">
    <source>
        <dbReference type="ARBA" id="ARBA00049220"/>
    </source>
</evidence>
<evidence type="ECO:0000259" key="15">
    <source>
        <dbReference type="Pfam" id="PF00890"/>
    </source>
</evidence>
<dbReference type="GO" id="GO:0008177">
    <property type="term" value="F:succinate dehydrogenase (quinone) activity"/>
    <property type="evidence" value="ECO:0007669"/>
    <property type="project" value="UniProtKB-EC"/>
</dbReference>
<keyword evidence="5" id="KW-0813">Transport</keyword>
<keyword evidence="11" id="KW-0472">Membrane</keyword>
<evidence type="ECO:0000313" key="17">
    <source>
        <dbReference type="EMBL" id="TWU51668.1"/>
    </source>
</evidence>
<dbReference type="FunFam" id="3.50.50.60:FF:000009">
    <property type="entry name" value="Succinate dehydrogenase flavoprotein subunit"/>
    <property type="match status" value="1"/>
</dbReference>
<dbReference type="Gene3D" id="1.20.58.100">
    <property type="entry name" value="Fumarate reductase/succinate dehydrogenase flavoprotein-like, C-terminal domain"/>
    <property type="match status" value="1"/>
</dbReference>
<evidence type="ECO:0000256" key="10">
    <source>
        <dbReference type="ARBA" id="ARBA00023002"/>
    </source>
</evidence>
<dbReference type="InterPro" id="IPR015939">
    <property type="entry name" value="Fum_Rdtase/Succ_DH_flav-like_C"/>
</dbReference>
<dbReference type="RefSeq" id="WP_146534973.1">
    <property type="nucleotide sequence ID" value="NZ_SJPX01000003.1"/>
</dbReference>
<dbReference type="InterPro" id="IPR011280">
    <property type="entry name" value="Succ_DH/Fum_Rdt_flav_su"/>
</dbReference>
<dbReference type="EMBL" id="SJPX01000003">
    <property type="protein sequence ID" value="TWU51668.1"/>
    <property type="molecule type" value="Genomic_DNA"/>
</dbReference>
<comment type="caution">
    <text evidence="17">The sequence shown here is derived from an EMBL/GenBank/DDBJ whole genome shotgun (WGS) entry which is preliminary data.</text>
</comment>
<dbReference type="NCBIfam" id="TIGR01811">
    <property type="entry name" value="sdhA_Bsu"/>
    <property type="match status" value="1"/>
</dbReference>
<dbReference type="OrthoDB" id="9806724at2"/>
<name>A0A5C6ERS9_9BACT</name>
<dbReference type="Gene3D" id="3.90.700.10">
    <property type="entry name" value="Succinate dehydrogenase/fumarate reductase flavoprotein, catalytic domain"/>
    <property type="match status" value="1"/>
</dbReference>
<feature type="active site" description="Proton acceptor" evidence="13">
    <location>
        <position position="298"/>
    </location>
</feature>
<dbReference type="SUPFAM" id="SSF46977">
    <property type="entry name" value="Succinate dehydrogenase/fumarate reductase flavoprotein C-terminal domain"/>
    <property type="match status" value="1"/>
</dbReference>
<gene>
    <name evidence="17" type="primary">frdA</name>
    <name evidence="17" type="ORF">Poly59_32620</name>
</gene>
<evidence type="ECO:0000313" key="18">
    <source>
        <dbReference type="Proteomes" id="UP000317977"/>
    </source>
</evidence>
<keyword evidence="8" id="KW-0274">FAD</keyword>
<dbReference type="PANTHER" id="PTHR11632:SF53">
    <property type="entry name" value="SUCCINATE DEHYDROGENASE FLAVOPROTEIN SUBUNIT"/>
    <property type="match status" value="1"/>
</dbReference>
<comment type="cofactor">
    <cofactor evidence="1">
        <name>FAD</name>
        <dbReference type="ChEBI" id="CHEBI:57692"/>
    </cofactor>
</comment>
<dbReference type="InterPro" id="IPR036188">
    <property type="entry name" value="FAD/NAD-bd_sf"/>
</dbReference>
<keyword evidence="6" id="KW-1003">Cell membrane</keyword>
<dbReference type="Proteomes" id="UP000317977">
    <property type="component" value="Unassembled WGS sequence"/>
</dbReference>
<accession>A0A5C6ERS9</accession>
<evidence type="ECO:0000256" key="7">
    <source>
        <dbReference type="ARBA" id="ARBA00022630"/>
    </source>
</evidence>
<dbReference type="InterPro" id="IPR027477">
    <property type="entry name" value="Succ_DH/fumarate_Rdtase_cat_sf"/>
</dbReference>
<feature type="compositionally biased region" description="Basic and acidic residues" evidence="14">
    <location>
        <begin position="268"/>
        <end position="277"/>
    </location>
</feature>
<organism evidence="17 18">
    <name type="scientific">Rubripirellula reticaptiva</name>
    <dbReference type="NCBI Taxonomy" id="2528013"/>
    <lineage>
        <taxon>Bacteria</taxon>
        <taxon>Pseudomonadati</taxon>
        <taxon>Planctomycetota</taxon>
        <taxon>Planctomycetia</taxon>
        <taxon>Pirellulales</taxon>
        <taxon>Pirellulaceae</taxon>
        <taxon>Rubripirellula</taxon>
    </lineage>
</organism>
<keyword evidence="7" id="KW-0285">Flavoprotein</keyword>
<dbReference type="Pfam" id="PF00890">
    <property type="entry name" value="FAD_binding_2"/>
    <property type="match status" value="1"/>
</dbReference>
<keyword evidence="9" id="KW-0249">Electron transport</keyword>
<protein>
    <recommendedName>
        <fullName evidence="4">succinate dehydrogenase</fullName>
        <ecNumber evidence="4">1.3.5.1</ecNumber>
    </recommendedName>
</protein>
<keyword evidence="18" id="KW-1185">Reference proteome</keyword>
<feature type="region of interest" description="Disordered" evidence="14">
    <location>
        <begin position="258"/>
        <end position="277"/>
    </location>
</feature>
<evidence type="ECO:0000256" key="3">
    <source>
        <dbReference type="ARBA" id="ARBA00008040"/>
    </source>
</evidence>
<dbReference type="SUPFAM" id="SSF51905">
    <property type="entry name" value="FAD/NAD(P)-binding domain"/>
    <property type="match status" value="1"/>
</dbReference>
<evidence type="ECO:0000256" key="13">
    <source>
        <dbReference type="PIRSR" id="PIRSR630664-50"/>
    </source>
</evidence>
<evidence type="ECO:0000256" key="1">
    <source>
        <dbReference type="ARBA" id="ARBA00001974"/>
    </source>
</evidence>
<evidence type="ECO:0000256" key="5">
    <source>
        <dbReference type="ARBA" id="ARBA00022448"/>
    </source>
</evidence>